<dbReference type="AlphaFoldDB" id="A0A143DG01"/>
<dbReference type="InterPro" id="IPR021660">
    <property type="entry name" value="DUF3253"/>
</dbReference>
<organism evidence="1 2">
    <name type="scientific">Haematospirillum jordaniae</name>
    <dbReference type="NCBI Taxonomy" id="1549855"/>
    <lineage>
        <taxon>Bacteria</taxon>
        <taxon>Pseudomonadati</taxon>
        <taxon>Pseudomonadota</taxon>
        <taxon>Alphaproteobacteria</taxon>
        <taxon>Rhodospirillales</taxon>
        <taxon>Novispirillaceae</taxon>
        <taxon>Haematospirillum</taxon>
    </lineage>
</organism>
<dbReference type="InterPro" id="IPR036390">
    <property type="entry name" value="WH_DNA-bd_sf"/>
</dbReference>
<evidence type="ECO:0000313" key="2">
    <source>
        <dbReference type="Proteomes" id="UP000076066"/>
    </source>
</evidence>
<accession>A0A143DG01</accession>
<dbReference type="RefSeq" id="WP_066136334.1">
    <property type="nucleotide sequence ID" value="NZ_JAAVSU010000003.1"/>
</dbReference>
<dbReference type="Gene3D" id="1.10.10.10">
    <property type="entry name" value="Winged helix-like DNA-binding domain superfamily/Winged helix DNA-binding domain"/>
    <property type="match status" value="1"/>
</dbReference>
<name>A0A143DG01_9PROT</name>
<protein>
    <recommendedName>
        <fullName evidence="3">DUF3253 domain-containing protein</fullName>
    </recommendedName>
</protein>
<reference evidence="1 2" key="1">
    <citation type="submission" date="2016-02" db="EMBL/GenBank/DDBJ databases">
        <title>Complete Genome of H5569, the type strain of the newly described species Haematospirillium jordaniae.</title>
        <authorList>
            <person name="Nicholson A.C."/>
            <person name="Humrighouse B.W."/>
            <person name="Loparov V."/>
            <person name="McQuiston J.R."/>
        </authorList>
    </citation>
    <scope>NUCLEOTIDE SEQUENCE [LARGE SCALE GENOMIC DNA]</scope>
    <source>
        <strain evidence="1 2">H5569</strain>
    </source>
</reference>
<evidence type="ECO:0000313" key="1">
    <source>
        <dbReference type="EMBL" id="AMW35470.1"/>
    </source>
</evidence>
<sequence length="98" mass="10946">MTDAVPESPKGDPIVNLVLSMAAEAGMRGVSAQEIAKVYFSQRRRPKDPDDGWRRFMNPVKQQVLSLARSGRVEIVRGGEVQDPNDFRGLVRVRLPVE</sequence>
<dbReference type="SUPFAM" id="SSF46785">
    <property type="entry name" value="Winged helix' DNA-binding domain"/>
    <property type="match status" value="1"/>
</dbReference>
<gene>
    <name evidence="1" type="ORF">AY555_01325</name>
</gene>
<dbReference type="Proteomes" id="UP000076066">
    <property type="component" value="Chromosome"/>
</dbReference>
<dbReference type="Pfam" id="PF11625">
    <property type="entry name" value="DUF3253"/>
    <property type="match status" value="1"/>
</dbReference>
<dbReference type="STRING" id="1549855.AY555_01325"/>
<dbReference type="KEGG" id="hjo:AY555_01325"/>
<evidence type="ECO:0008006" key="3">
    <source>
        <dbReference type="Google" id="ProtNLM"/>
    </source>
</evidence>
<dbReference type="EMBL" id="CP014525">
    <property type="protein sequence ID" value="AMW35470.1"/>
    <property type="molecule type" value="Genomic_DNA"/>
</dbReference>
<proteinExistence type="predicted"/>
<dbReference type="InterPro" id="IPR036388">
    <property type="entry name" value="WH-like_DNA-bd_sf"/>
</dbReference>
<keyword evidence="2" id="KW-1185">Reference proteome</keyword>